<evidence type="ECO:0000313" key="3">
    <source>
        <dbReference type="EMBL" id="KAK4580669.1"/>
    </source>
</evidence>
<dbReference type="Proteomes" id="UP001324115">
    <property type="component" value="Unassembled WGS sequence"/>
</dbReference>
<evidence type="ECO:0000256" key="1">
    <source>
        <dbReference type="SAM" id="MobiDB-lite"/>
    </source>
</evidence>
<feature type="signal peptide" evidence="2">
    <location>
        <begin position="1"/>
        <end position="24"/>
    </location>
</feature>
<keyword evidence="4" id="KW-1185">Reference proteome</keyword>
<keyword evidence="2" id="KW-0732">Signal</keyword>
<proteinExistence type="predicted"/>
<feature type="chain" id="PRO_5042996438" evidence="2">
    <location>
        <begin position="25"/>
        <end position="138"/>
    </location>
</feature>
<dbReference type="EMBL" id="JAXUIC010000007">
    <property type="protein sequence ID" value="KAK4580669.1"/>
    <property type="molecule type" value="Genomic_DNA"/>
</dbReference>
<feature type="region of interest" description="Disordered" evidence="1">
    <location>
        <begin position="54"/>
        <end position="138"/>
    </location>
</feature>
<gene>
    <name evidence="3" type="ORF">RGQ29_024349</name>
</gene>
<accession>A0AAN7EWP6</accession>
<name>A0AAN7EWP6_QUERU</name>
<evidence type="ECO:0000256" key="2">
    <source>
        <dbReference type="SAM" id="SignalP"/>
    </source>
</evidence>
<evidence type="ECO:0000313" key="4">
    <source>
        <dbReference type="Proteomes" id="UP001324115"/>
    </source>
</evidence>
<protein>
    <submittedName>
        <fullName evidence="3">Uncharacterized protein</fullName>
    </submittedName>
</protein>
<reference evidence="3 4" key="1">
    <citation type="journal article" date="2023" name="G3 (Bethesda)">
        <title>A haplotype-resolved chromosome-scale genome for Quercus rubra L. provides insights into the genetics of adaptive traits for red oak species.</title>
        <authorList>
            <person name="Kapoor B."/>
            <person name="Jenkins J."/>
            <person name="Schmutz J."/>
            <person name="Zhebentyayeva T."/>
            <person name="Kuelheim C."/>
            <person name="Coggeshall M."/>
            <person name="Heim C."/>
            <person name="Lasky J.R."/>
            <person name="Leites L."/>
            <person name="Islam-Faridi N."/>
            <person name="Romero-Severson J."/>
            <person name="DeLeo V.L."/>
            <person name="Lucas S.M."/>
            <person name="Lazic D."/>
            <person name="Gailing O."/>
            <person name="Carlson J."/>
            <person name="Staton M."/>
        </authorList>
    </citation>
    <scope>NUCLEOTIDE SEQUENCE [LARGE SCALE GENOMIC DNA]</scope>
    <source>
        <strain evidence="3">Pseudo-F2</strain>
    </source>
</reference>
<dbReference type="AlphaFoldDB" id="A0AAN7EWP6"/>
<comment type="caution">
    <text evidence="3">The sequence shown here is derived from an EMBL/GenBank/DDBJ whole genome shotgun (WGS) entry which is preliminary data.</text>
</comment>
<sequence>MRFNMLVIVTTVLFLMSMPLPGASRVLPAGEKQQNRMKNKQLFGSLQVLLPPISVAPKANPPTTPPSTISQKAFASDHNKVSPLLRRQLRRGYVTPSAPSPGTLIPASATGHKAAPLPGSLNKSAPPPSMPNGYTSNP</sequence>
<organism evidence="3 4">
    <name type="scientific">Quercus rubra</name>
    <name type="common">Northern red oak</name>
    <name type="synonym">Quercus borealis</name>
    <dbReference type="NCBI Taxonomy" id="3512"/>
    <lineage>
        <taxon>Eukaryota</taxon>
        <taxon>Viridiplantae</taxon>
        <taxon>Streptophyta</taxon>
        <taxon>Embryophyta</taxon>
        <taxon>Tracheophyta</taxon>
        <taxon>Spermatophyta</taxon>
        <taxon>Magnoliopsida</taxon>
        <taxon>eudicotyledons</taxon>
        <taxon>Gunneridae</taxon>
        <taxon>Pentapetalae</taxon>
        <taxon>rosids</taxon>
        <taxon>fabids</taxon>
        <taxon>Fagales</taxon>
        <taxon>Fagaceae</taxon>
        <taxon>Quercus</taxon>
    </lineage>
</organism>